<keyword evidence="8 10" id="KW-0717">Septation</keyword>
<dbReference type="RefSeq" id="WP_153836138.1">
    <property type="nucleotide sequence ID" value="NZ_JBHUMW010000063.1"/>
</dbReference>
<keyword evidence="9 10" id="KW-0131">Cell cycle</keyword>
<gene>
    <name evidence="10" type="primary">engB</name>
    <name evidence="12" type="ORF">GH885_14705</name>
</gene>
<dbReference type="GO" id="GO:0005829">
    <property type="term" value="C:cytosol"/>
    <property type="evidence" value="ECO:0007669"/>
    <property type="project" value="TreeGrafter"/>
</dbReference>
<name>A0A6N7R2A6_9BACI</name>
<dbReference type="GO" id="GO:0005525">
    <property type="term" value="F:GTP binding"/>
    <property type="evidence" value="ECO:0007669"/>
    <property type="project" value="UniProtKB-UniRule"/>
</dbReference>
<protein>
    <recommendedName>
        <fullName evidence="10">Probable GTP-binding protein EngB</fullName>
    </recommendedName>
</protein>
<organism evidence="12 13">
    <name type="scientific">Gracilibacillus thailandensis</name>
    <dbReference type="NCBI Taxonomy" id="563735"/>
    <lineage>
        <taxon>Bacteria</taxon>
        <taxon>Bacillati</taxon>
        <taxon>Bacillota</taxon>
        <taxon>Bacilli</taxon>
        <taxon>Bacillales</taxon>
        <taxon>Bacillaceae</taxon>
        <taxon>Gracilibacillus</taxon>
    </lineage>
</organism>
<keyword evidence="4" id="KW-0479">Metal-binding</keyword>
<dbReference type="InterPro" id="IPR005225">
    <property type="entry name" value="Small_GTP-bd"/>
</dbReference>
<evidence type="ECO:0000256" key="8">
    <source>
        <dbReference type="ARBA" id="ARBA00023210"/>
    </source>
</evidence>
<keyword evidence="6" id="KW-0460">Magnesium</keyword>
<dbReference type="InterPro" id="IPR030393">
    <property type="entry name" value="G_ENGB_dom"/>
</dbReference>
<evidence type="ECO:0000259" key="11">
    <source>
        <dbReference type="PROSITE" id="PS51706"/>
    </source>
</evidence>
<dbReference type="InterPro" id="IPR006073">
    <property type="entry name" value="GTP-bd"/>
</dbReference>
<evidence type="ECO:0000256" key="4">
    <source>
        <dbReference type="ARBA" id="ARBA00022723"/>
    </source>
</evidence>
<dbReference type="NCBIfam" id="TIGR03598">
    <property type="entry name" value="GTPase_YsxC"/>
    <property type="match status" value="1"/>
</dbReference>
<evidence type="ECO:0000313" key="12">
    <source>
        <dbReference type="EMBL" id="MRI67571.1"/>
    </source>
</evidence>
<feature type="domain" description="EngB-type G" evidence="11">
    <location>
        <begin position="22"/>
        <end position="194"/>
    </location>
</feature>
<dbReference type="AlphaFoldDB" id="A0A6N7R2A6"/>
<evidence type="ECO:0000313" key="13">
    <source>
        <dbReference type="Proteomes" id="UP000435187"/>
    </source>
</evidence>
<dbReference type="EMBL" id="WJEE01000035">
    <property type="protein sequence ID" value="MRI67571.1"/>
    <property type="molecule type" value="Genomic_DNA"/>
</dbReference>
<keyword evidence="5 10" id="KW-0547">Nucleotide-binding</keyword>
<evidence type="ECO:0000256" key="10">
    <source>
        <dbReference type="HAMAP-Rule" id="MF_00321"/>
    </source>
</evidence>
<dbReference type="PROSITE" id="PS51706">
    <property type="entry name" value="G_ENGB"/>
    <property type="match status" value="1"/>
</dbReference>
<dbReference type="Gene3D" id="3.40.50.300">
    <property type="entry name" value="P-loop containing nucleotide triphosphate hydrolases"/>
    <property type="match status" value="1"/>
</dbReference>
<dbReference type="Pfam" id="PF01926">
    <property type="entry name" value="MMR_HSR1"/>
    <property type="match status" value="1"/>
</dbReference>
<evidence type="ECO:0000256" key="6">
    <source>
        <dbReference type="ARBA" id="ARBA00022842"/>
    </source>
</evidence>
<sequence>MKVNKAEIVISAVSEKQYPKDRWPEIALAGRSNVGKSSFINKLINRKNLARTSSKPGKTQTLNFYNINDAFYFVDVPGYGYAKVSKKEREKWGKMMEEYFSLRDTLRLTVLIVDIRHKPTEDDVMMYDFLKYYEIPVLVIATKLDKIPKNKKATHLKRVIDTLELDSEDSVIPFSAETSEGKEHVWSYLSNYLK</sequence>
<dbReference type="Proteomes" id="UP000435187">
    <property type="component" value="Unassembled WGS sequence"/>
</dbReference>
<evidence type="ECO:0000256" key="7">
    <source>
        <dbReference type="ARBA" id="ARBA00023134"/>
    </source>
</evidence>
<proteinExistence type="inferred from homology"/>
<keyword evidence="3 10" id="KW-0132">Cell division</keyword>
<comment type="function">
    <text evidence="10">Necessary for normal cell division and for the maintenance of normal septation.</text>
</comment>
<evidence type="ECO:0000256" key="2">
    <source>
        <dbReference type="ARBA" id="ARBA00009638"/>
    </source>
</evidence>
<evidence type="ECO:0000256" key="3">
    <source>
        <dbReference type="ARBA" id="ARBA00022618"/>
    </source>
</evidence>
<accession>A0A6N7R2A6</accession>
<dbReference type="GO" id="GO:0000917">
    <property type="term" value="P:division septum assembly"/>
    <property type="evidence" value="ECO:0007669"/>
    <property type="project" value="UniProtKB-KW"/>
</dbReference>
<dbReference type="NCBIfam" id="TIGR00231">
    <property type="entry name" value="small_GTP"/>
    <property type="match status" value="1"/>
</dbReference>
<dbReference type="HAMAP" id="MF_00321">
    <property type="entry name" value="GTPase_EngB"/>
    <property type="match status" value="1"/>
</dbReference>
<dbReference type="GO" id="GO:0046872">
    <property type="term" value="F:metal ion binding"/>
    <property type="evidence" value="ECO:0007669"/>
    <property type="project" value="UniProtKB-KW"/>
</dbReference>
<dbReference type="SUPFAM" id="SSF52540">
    <property type="entry name" value="P-loop containing nucleoside triphosphate hydrolases"/>
    <property type="match status" value="1"/>
</dbReference>
<comment type="caution">
    <text evidence="12">The sequence shown here is derived from an EMBL/GenBank/DDBJ whole genome shotgun (WGS) entry which is preliminary data.</text>
</comment>
<dbReference type="InterPro" id="IPR019987">
    <property type="entry name" value="GTP-bd_ribosome_bio_YsxC"/>
</dbReference>
<dbReference type="InterPro" id="IPR027417">
    <property type="entry name" value="P-loop_NTPase"/>
</dbReference>
<evidence type="ECO:0000256" key="5">
    <source>
        <dbReference type="ARBA" id="ARBA00022741"/>
    </source>
</evidence>
<dbReference type="PANTHER" id="PTHR11649">
    <property type="entry name" value="MSS1/TRME-RELATED GTP-BINDING PROTEIN"/>
    <property type="match status" value="1"/>
</dbReference>
<evidence type="ECO:0000256" key="1">
    <source>
        <dbReference type="ARBA" id="ARBA00001946"/>
    </source>
</evidence>
<keyword evidence="7 10" id="KW-0342">GTP-binding</keyword>
<evidence type="ECO:0000256" key="9">
    <source>
        <dbReference type="ARBA" id="ARBA00023306"/>
    </source>
</evidence>
<keyword evidence="13" id="KW-1185">Reference proteome</keyword>
<comment type="similarity">
    <text evidence="2 10">Belongs to the TRAFAC class TrmE-Era-EngA-EngB-Septin-like GTPase superfamily. EngB GTPase family.</text>
</comment>
<dbReference type="CDD" id="cd01876">
    <property type="entry name" value="YihA_EngB"/>
    <property type="match status" value="1"/>
</dbReference>
<reference evidence="12 13" key="1">
    <citation type="submission" date="2019-10" db="EMBL/GenBank/DDBJ databases">
        <title>Gracilibacillus salitolerans sp. nov., a moderate halophile isolated from a saline soil in northwest China.</title>
        <authorList>
            <person name="Gan L."/>
        </authorList>
    </citation>
    <scope>NUCLEOTIDE SEQUENCE [LARGE SCALE GENOMIC DNA]</scope>
    <source>
        <strain evidence="12 13">TP2-8</strain>
    </source>
</reference>
<dbReference type="FunFam" id="3.40.50.300:FF:000098">
    <property type="entry name" value="Probable GTP-binding protein EngB"/>
    <property type="match status" value="1"/>
</dbReference>
<comment type="cofactor">
    <cofactor evidence="1">
        <name>Mg(2+)</name>
        <dbReference type="ChEBI" id="CHEBI:18420"/>
    </cofactor>
</comment>
<dbReference type="PANTHER" id="PTHR11649:SF13">
    <property type="entry name" value="ENGB-TYPE G DOMAIN-CONTAINING PROTEIN"/>
    <property type="match status" value="1"/>
</dbReference>